<evidence type="ECO:0000313" key="2">
    <source>
        <dbReference type="Proteomes" id="UP000183107"/>
    </source>
</evidence>
<gene>
    <name evidence="1" type="ORF">SAMN05216386_1074</name>
</gene>
<organism evidence="1 2">
    <name type="scientific">Nitrosospira briensis</name>
    <dbReference type="NCBI Taxonomy" id="35799"/>
    <lineage>
        <taxon>Bacteria</taxon>
        <taxon>Pseudomonadati</taxon>
        <taxon>Pseudomonadota</taxon>
        <taxon>Betaproteobacteria</taxon>
        <taxon>Nitrosomonadales</taxon>
        <taxon>Nitrosomonadaceae</taxon>
        <taxon>Nitrosospira</taxon>
    </lineage>
</organism>
<dbReference type="EMBL" id="FOVJ01000001">
    <property type="protein sequence ID" value="SFN46256.1"/>
    <property type="molecule type" value="Genomic_DNA"/>
</dbReference>
<accession>A0A1I4Z7L2</accession>
<reference evidence="2" key="1">
    <citation type="submission" date="2016-10" db="EMBL/GenBank/DDBJ databases">
        <authorList>
            <person name="Varghese N."/>
        </authorList>
    </citation>
    <scope>NUCLEOTIDE SEQUENCE [LARGE SCALE GENOMIC DNA]</scope>
    <source>
        <strain evidence="2">Nsp8</strain>
    </source>
</reference>
<proteinExistence type="predicted"/>
<sequence length="132" mass="14374">MESTQPVNQAPNQYQLSGKHLHISYSTSGFDGRPHFTYQDQQQTLGFSGDEIRTAESEIGTLVTVTIRLSIDSGGTSFSIILPRVDIPGEQSVPVQTYGITTIHKFSPIPMSGQRDFYTVTSLAGSAGVVFF</sequence>
<evidence type="ECO:0000313" key="1">
    <source>
        <dbReference type="EMBL" id="SFN46256.1"/>
    </source>
</evidence>
<keyword evidence="2" id="KW-1185">Reference proteome</keyword>
<dbReference type="AlphaFoldDB" id="A0A1I4Z7L2"/>
<dbReference type="RefSeq" id="WP_074795265.1">
    <property type="nucleotide sequence ID" value="NZ_FOVJ01000001.1"/>
</dbReference>
<dbReference type="OrthoDB" id="8450247at2"/>
<name>A0A1I4Z7L2_9PROT</name>
<protein>
    <submittedName>
        <fullName evidence="1">Uncharacterized protein</fullName>
    </submittedName>
</protein>
<dbReference type="Proteomes" id="UP000183107">
    <property type="component" value="Unassembled WGS sequence"/>
</dbReference>